<dbReference type="AlphaFoldDB" id="A0A2K8Z2V2"/>
<feature type="compositionally biased region" description="Polar residues" evidence="1">
    <location>
        <begin position="61"/>
        <end position="73"/>
    </location>
</feature>
<dbReference type="KEGG" id="spir:CWM47_21640"/>
<evidence type="ECO:0000256" key="1">
    <source>
        <dbReference type="SAM" id="MobiDB-lite"/>
    </source>
</evidence>
<name>A0A2K8Z2V2_9BACT</name>
<gene>
    <name evidence="2" type="ORF">CWM47_21640</name>
</gene>
<feature type="region of interest" description="Disordered" evidence="1">
    <location>
        <begin position="51"/>
        <end position="88"/>
    </location>
</feature>
<protein>
    <submittedName>
        <fullName evidence="2">Uncharacterized protein</fullName>
    </submittedName>
</protein>
<organism evidence="2 3">
    <name type="scientific">Spirosoma pollinicola</name>
    <dbReference type="NCBI Taxonomy" id="2057025"/>
    <lineage>
        <taxon>Bacteria</taxon>
        <taxon>Pseudomonadati</taxon>
        <taxon>Bacteroidota</taxon>
        <taxon>Cytophagia</taxon>
        <taxon>Cytophagales</taxon>
        <taxon>Cytophagaceae</taxon>
        <taxon>Spirosoma</taxon>
    </lineage>
</organism>
<proteinExistence type="predicted"/>
<accession>A0A2K8Z2V2</accession>
<evidence type="ECO:0000313" key="2">
    <source>
        <dbReference type="EMBL" id="AUD04210.1"/>
    </source>
</evidence>
<evidence type="ECO:0000313" key="3">
    <source>
        <dbReference type="Proteomes" id="UP000232883"/>
    </source>
</evidence>
<reference evidence="2 3" key="1">
    <citation type="submission" date="2017-11" db="EMBL/GenBank/DDBJ databases">
        <title>Taxonomic description and genome sequences of Spirosoma HA7 sp. nov., isolated from pollen microhabitat of Corylus avellana.</title>
        <authorList>
            <person name="Ambika Manirajan B."/>
            <person name="Suarez C."/>
            <person name="Ratering S."/>
            <person name="Geissler-Plaum R."/>
            <person name="Cardinale M."/>
            <person name="Sylvia S."/>
        </authorList>
    </citation>
    <scope>NUCLEOTIDE SEQUENCE [LARGE SCALE GENOMIC DNA]</scope>
    <source>
        <strain evidence="2 3">HA7</strain>
    </source>
</reference>
<sequence length="88" mass="9494">MAMFVIFLVGFLVGTYVIALIAKFIGRALKPTLPSLEAPVRKVVVRRRTIQVGSGDDSRDQNVLPNSYNQPASQAKPRPKVVASSLAG</sequence>
<dbReference type="EMBL" id="CP025096">
    <property type="protein sequence ID" value="AUD04210.1"/>
    <property type="molecule type" value="Genomic_DNA"/>
</dbReference>
<keyword evidence="3" id="KW-1185">Reference proteome</keyword>
<dbReference type="Proteomes" id="UP000232883">
    <property type="component" value="Chromosome"/>
</dbReference>